<reference evidence="3" key="1">
    <citation type="submission" date="2021-02" db="EMBL/GenBank/DDBJ databases">
        <authorList>
            <person name="Nowell W R."/>
        </authorList>
    </citation>
    <scope>NUCLEOTIDE SEQUENCE</scope>
    <source>
        <strain evidence="3">Ploen Becks lab</strain>
    </source>
</reference>
<feature type="compositionally biased region" description="Polar residues" evidence="2">
    <location>
        <begin position="181"/>
        <end position="199"/>
    </location>
</feature>
<dbReference type="EMBL" id="CAJNOC010000073">
    <property type="protein sequence ID" value="CAF0712376.1"/>
    <property type="molecule type" value="Genomic_DNA"/>
</dbReference>
<proteinExistence type="predicted"/>
<feature type="region of interest" description="Disordered" evidence="2">
    <location>
        <begin position="178"/>
        <end position="207"/>
    </location>
</feature>
<dbReference type="PANTHER" id="PTHR35978:SF1">
    <property type="entry name" value="IQ DOMAIN-CONTAINING PROTEIN M"/>
    <property type="match status" value="1"/>
</dbReference>
<evidence type="ECO:0000256" key="1">
    <source>
        <dbReference type="SAM" id="Coils"/>
    </source>
</evidence>
<evidence type="ECO:0000256" key="2">
    <source>
        <dbReference type="SAM" id="MobiDB-lite"/>
    </source>
</evidence>
<gene>
    <name evidence="3" type="ORF">OXX778_LOCUS1207</name>
</gene>
<sequence>MGTTLQYLHQNLYQLKHSRLMENEVFKELYYEAKGHEKHANLNNLTSRSKNDKLYQETNFYLILTKMLNELKEIDPSSHVFKNNLEKVYKWYSKNKQAFAKTEKNKVPIAMKDSDFHTFRSGFTEDKIDRNQSRQTNKSTRELSPVYFPSLKNAIKLEDISSSFIVKNNENKISKSKVTDENFSNDRSNINKSRMSGHSENTDKNSKINKDDLVKNTFDEKSRSEILKALSVYADQIYTSIDKTDTKKLENNLKSLSKFYNALTNYTSLNVPKEPKSSITLSSLIDVAKEVSDRMIISKNQLNNRISENRQLWESLKNTRKEASELKAEASFNEIQETNENKENKEITKFINTPVYSIITRDISKRPKSTAFTDWRGCISRPTTAKKSKSALKFNLTSSISRPKSSISIAQIEVGEPKEQKFENEKTDEDLSEKLKRQRSFTKLKSQTRESTSSFSEGKEVKFVSFIAKIRENADQKAEINDQKETLTEKSEEKTPSNLTVSETINEKSTEKITDNVTDNFTENGTYKTSQTEKLRCLHNEINECECCKVPRTPSPSFVHHPKNDIFHLTYANDDLKNPVEMRKNLVSLATETSNEPEQNISLREILLTNYDPQYAAKIGINNFLPIEVMTAQNNGKDLEFIPFENIDSSYPRVQGFPIFDPNYNKPQRKLYRTNPSIPRPESKYGTRSSVYEQILDLKRKNLDTTALVVWQPEDVNLVKDLLDIEQAPLKETLKVESLKPDIRSENYELVEYNKNQDSKKPINTQITPMGRPVNVNNKPRWKKEENSNEKTNENKINSDSSKEEKYESTSQVNFSARTRQTTVSDITRKPKLSEFKLTGNSIRRFEEFLYEGRPLPTARTIQDPDKEHEAYMRYSEIKQSVHIPSLFKGTTIGRNYVKEFNPAEIEKRENERRAAIKIQRQYRKHLHDKRLIANRSADPDTLAWAINHRNELQKRKMEREAKILEENRRIEKENARLKTLLKKIGVHVDIYQALNQKGPEYTTKVLNKAASCIQKWVRGWLVRKEIKKLKGLLSNDNVDWYNFTSQYRKTILRILKMRGSFIMDCEFIPHEAMEFYLKEKKFTSYFNKLAFSNEIDLMDIVKMFNFVDLYPSNEEIQEAKLNVLKFYKKKANSTSISKRAMFDIIYYIYPPLATKLKSTRKSTWMNPIVDGEDALRLKGFKIVEPTVMEKSWKLVREHSIAERLNSIIPSAINKNTPVQEFEDDDQ</sequence>
<evidence type="ECO:0000313" key="4">
    <source>
        <dbReference type="Proteomes" id="UP000663879"/>
    </source>
</evidence>
<dbReference type="Gene3D" id="1.20.5.190">
    <property type="match status" value="1"/>
</dbReference>
<accession>A0A813M9Y3</accession>
<dbReference type="PANTHER" id="PTHR35978">
    <property type="entry name" value="IQ DOMAIN-CONTAINING PROTEIN M"/>
    <property type="match status" value="1"/>
</dbReference>
<protein>
    <submittedName>
        <fullName evidence="3">Uncharacterized protein</fullName>
    </submittedName>
</protein>
<dbReference type="SMART" id="SM00015">
    <property type="entry name" value="IQ"/>
    <property type="match status" value="2"/>
</dbReference>
<evidence type="ECO:0000313" key="3">
    <source>
        <dbReference type="EMBL" id="CAF0712376.1"/>
    </source>
</evidence>
<comment type="caution">
    <text evidence="3">The sequence shown here is derived from an EMBL/GenBank/DDBJ whole genome shotgun (WGS) entry which is preliminary data.</text>
</comment>
<dbReference type="PROSITE" id="PS50096">
    <property type="entry name" value="IQ"/>
    <property type="match status" value="2"/>
</dbReference>
<keyword evidence="1" id="KW-0175">Coiled coil</keyword>
<feature type="coiled-coil region" evidence="1">
    <location>
        <begin position="948"/>
        <end position="984"/>
    </location>
</feature>
<dbReference type="CDD" id="cd23767">
    <property type="entry name" value="IQCD"/>
    <property type="match status" value="1"/>
</dbReference>
<name>A0A813M9Y3_9BILA</name>
<keyword evidence="4" id="KW-1185">Reference proteome</keyword>
<organism evidence="3 4">
    <name type="scientific">Brachionus calyciflorus</name>
    <dbReference type="NCBI Taxonomy" id="104777"/>
    <lineage>
        <taxon>Eukaryota</taxon>
        <taxon>Metazoa</taxon>
        <taxon>Spiralia</taxon>
        <taxon>Gnathifera</taxon>
        <taxon>Rotifera</taxon>
        <taxon>Eurotatoria</taxon>
        <taxon>Monogononta</taxon>
        <taxon>Pseudotrocha</taxon>
        <taxon>Ploima</taxon>
        <taxon>Brachionidae</taxon>
        <taxon>Brachionus</taxon>
    </lineage>
</organism>
<dbReference type="SUPFAM" id="SSF52540">
    <property type="entry name" value="P-loop containing nucleoside triphosphate hydrolases"/>
    <property type="match status" value="1"/>
</dbReference>
<feature type="region of interest" description="Disordered" evidence="2">
    <location>
        <begin position="757"/>
        <end position="817"/>
    </location>
</feature>
<dbReference type="Pfam" id="PF00612">
    <property type="entry name" value="IQ"/>
    <property type="match status" value="2"/>
</dbReference>
<feature type="compositionally biased region" description="Basic and acidic residues" evidence="2">
    <location>
        <begin position="479"/>
        <end position="495"/>
    </location>
</feature>
<feature type="compositionally biased region" description="Basic and acidic residues" evidence="2">
    <location>
        <begin position="783"/>
        <end position="794"/>
    </location>
</feature>
<dbReference type="InterPro" id="IPR027417">
    <property type="entry name" value="P-loop_NTPase"/>
</dbReference>
<dbReference type="AlphaFoldDB" id="A0A813M9Y3"/>
<dbReference type="OrthoDB" id="6288272at2759"/>
<dbReference type="InterPro" id="IPR000048">
    <property type="entry name" value="IQ_motif_EF-hand-BS"/>
</dbReference>
<dbReference type="Proteomes" id="UP000663879">
    <property type="component" value="Unassembled WGS sequence"/>
</dbReference>
<feature type="region of interest" description="Disordered" evidence="2">
    <location>
        <begin position="479"/>
        <end position="502"/>
    </location>
</feature>